<protein>
    <recommendedName>
        <fullName evidence="9">TRAP transporter small permease protein</fullName>
    </recommendedName>
</protein>
<keyword evidence="12" id="KW-1185">Reference proteome</keyword>
<evidence type="ECO:0000256" key="9">
    <source>
        <dbReference type="RuleBase" id="RU369079"/>
    </source>
</evidence>
<keyword evidence="4 9" id="KW-0997">Cell inner membrane</keyword>
<feature type="transmembrane region" description="Helical" evidence="9">
    <location>
        <begin position="12"/>
        <end position="30"/>
    </location>
</feature>
<comment type="similarity">
    <text evidence="8 9">Belongs to the TRAP transporter small permease family.</text>
</comment>
<evidence type="ECO:0000256" key="8">
    <source>
        <dbReference type="ARBA" id="ARBA00038436"/>
    </source>
</evidence>
<comment type="caution">
    <text evidence="11">The sequence shown here is derived from an EMBL/GenBank/DDBJ whole genome shotgun (WGS) entry which is preliminary data.</text>
</comment>
<dbReference type="PANTHER" id="PTHR35011:SF10">
    <property type="entry name" value="TRAP TRANSPORTER SMALL PERMEASE PROTEIN"/>
    <property type="match status" value="1"/>
</dbReference>
<reference evidence="11 12" key="1">
    <citation type="submission" date="2019-06" db="EMBL/GenBank/DDBJ databases">
        <title>New taxonomy in bacterial strain CC-CFT640, isolated from vineyard.</title>
        <authorList>
            <person name="Lin S.-Y."/>
            <person name="Tsai C.-F."/>
            <person name="Young C.-C."/>
        </authorList>
    </citation>
    <scope>NUCLEOTIDE SEQUENCE [LARGE SCALE GENOMIC DNA]</scope>
    <source>
        <strain evidence="11 12">CC-CFT640</strain>
    </source>
</reference>
<dbReference type="GO" id="GO:0015740">
    <property type="term" value="P:C4-dicarboxylate transport"/>
    <property type="evidence" value="ECO:0007669"/>
    <property type="project" value="TreeGrafter"/>
</dbReference>
<keyword evidence="5 9" id="KW-0812">Transmembrane</keyword>
<keyword evidence="7 9" id="KW-0472">Membrane</keyword>
<dbReference type="OrthoDB" id="6160477at2"/>
<feature type="transmembrane region" description="Helical" evidence="9">
    <location>
        <begin position="90"/>
        <end position="110"/>
    </location>
</feature>
<feature type="transmembrane region" description="Helical" evidence="9">
    <location>
        <begin position="50"/>
        <end position="69"/>
    </location>
</feature>
<dbReference type="GO" id="GO:0022857">
    <property type="term" value="F:transmembrane transporter activity"/>
    <property type="evidence" value="ECO:0007669"/>
    <property type="project" value="UniProtKB-UniRule"/>
</dbReference>
<dbReference type="InterPro" id="IPR055348">
    <property type="entry name" value="DctQ"/>
</dbReference>
<evidence type="ECO:0000256" key="5">
    <source>
        <dbReference type="ARBA" id="ARBA00022692"/>
    </source>
</evidence>
<dbReference type="Proteomes" id="UP000321638">
    <property type="component" value="Unassembled WGS sequence"/>
</dbReference>
<evidence type="ECO:0000259" key="10">
    <source>
        <dbReference type="Pfam" id="PF04290"/>
    </source>
</evidence>
<organism evidence="11 12">
    <name type="scientific">Vineibacter terrae</name>
    <dbReference type="NCBI Taxonomy" id="2586908"/>
    <lineage>
        <taxon>Bacteria</taxon>
        <taxon>Pseudomonadati</taxon>
        <taxon>Pseudomonadota</taxon>
        <taxon>Alphaproteobacteria</taxon>
        <taxon>Hyphomicrobiales</taxon>
        <taxon>Vineibacter</taxon>
    </lineage>
</organism>
<dbReference type="Pfam" id="PF04290">
    <property type="entry name" value="DctQ"/>
    <property type="match status" value="1"/>
</dbReference>
<evidence type="ECO:0000256" key="6">
    <source>
        <dbReference type="ARBA" id="ARBA00022989"/>
    </source>
</evidence>
<comment type="subcellular location">
    <subcellularLocation>
        <location evidence="1 9">Cell inner membrane</location>
        <topology evidence="1 9">Multi-pass membrane protein</topology>
    </subcellularLocation>
</comment>
<accession>A0A5C8PPD3</accession>
<evidence type="ECO:0000256" key="2">
    <source>
        <dbReference type="ARBA" id="ARBA00022448"/>
    </source>
</evidence>
<dbReference type="EMBL" id="VDUZ01000011">
    <property type="protein sequence ID" value="TXL76409.1"/>
    <property type="molecule type" value="Genomic_DNA"/>
</dbReference>
<evidence type="ECO:0000313" key="11">
    <source>
        <dbReference type="EMBL" id="TXL76409.1"/>
    </source>
</evidence>
<dbReference type="PANTHER" id="PTHR35011">
    <property type="entry name" value="2,3-DIKETO-L-GULONATE TRAP TRANSPORTER SMALL PERMEASE PROTEIN YIAM"/>
    <property type="match status" value="1"/>
</dbReference>
<comment type="function">
    <text evidence="9">Part of the tripartite ATP-independent periplasmic (TRAP) transport system.</text>
</comment>
<feature type="domain" description="Tripartite ATP-independent periplasmic transporters DctQ component" evidence="10">
    <location>
        <begin position="27"/>
        <end position="147"/>
    </location>
</feature>
<keyword evidence="2 9" id="KW-0813">Transport</keyword>
<evidence type="ECO:0000313" key="12">
    <source>
        <dbReference type="Proteomes" id="UP000321638"/>
    </source>
</evidence>
<evidence type="ECO:0000256" key="4">
    <source>
        <dbReference type="ARBA" id="ARBA00022519"/>
    </source>
</evidence>
<name>A0A5C8PPD3_9HYPH</name>
<proteinExistence type="inferred from homology"/>
<evidence type="ECO:0000256" key="7">
    <source>
        <dbReference type="ARBA" id="ARBA00023136"/>
    </source>
</evidence>
<feature type="transmembrane region" description="Helical" evidence="9">
    <location>
        <begin position="137"/>
        <end position="161"/>
    </location>
</feature>
<keyword evidence="3" id="KW-1003">Cell membrane</keyword>
<dbReference type="GO" id="GO:0005886">
    <property type="term" value="C:plasma membrane"/>
    <property type="evidence" value="ECO:0007669"/>
    <property type="project" value="UniProtKB-SubCell"/>
</dbReference>
<dbReference type="RefSeq" id="WP_147847218.1">
    <property type="nucleotide sequence ID" value="NZ_VDUZ01000011.1"/>
</dbReference>
<comment type="subunit">
    <text evidence="9">The complex comprises the extracytoplasmic solute receptor protein and the two transmembrane proteins.</text>
</comment>
<keyword evidence="6 9" id="KW-1133">Transmembrane helix</keyword>
<evidence type="ECO:0000256" key="1">
    <source>
        <dbReference type="ARBA" id="ARBA00004429"/>
    </source>
</evidence>
<dbReference type="AlphaFoldDB" id="A0A5C8PPD3"/>
<evidence type="ECO:0000256" key="3">
    <source>
        <dbReference type="ARBA" id="ARBA00022475"/>
    </source>
</evidence>
<dbReference type="InterPro" id="IPR007387">
    <property type="entry name" value="TRAP_DctQ"/>
</dbReference>
<gene>
    <name evidence="11" type="ORF">FHP25_12235</name>
</gene>
<sequence>MSERPAFTARGSQWLAWIGGGLMLASAVLITCDVVARNLFASTIFESFELSTYALAATVSLGFAFALTTKAHVRIEVLYILAPAGVRRGLDLLAILSLAAVAFALTWFGIQTVAESLTLGARSNSALAVPLVIPQGIWLAGLIWFLITTTWLAGRTIVLLARGRFDAVEREVGIVSLEEEIEASTEAHQRGRDAQRPEAR</sequence>